<dbReference type="Gene3D" id="2.130.10.10">
    <property type="entry name" value="YVTN repeat-like/Quinoprotein amine dehydrogenase"/>
    <property type="match status" value="1"/>
</dbReference>
<feature type="region of interest" description="Disordered" evidence="1">
    <location>
        <begin position="335"/>
        <end position="366"/>
    </location>
</feature>
<dbReference type="Proteomes" id="UP000634229">
    <property type="component" value="Unassembled WGS sequence"/>
</dbReference>
<feature type="region of interest" description="Disordered" evidence="1">
    <location>
        <begin position="264"/>
        <end position="284"/>
    </location>
</feature>
<evidence type="ECO:0000313" key="3">
    <source>
        <dbReference type="EMBL" id="MBL1102346.1"/>
    </source>
</evidence>
<dbReference type="SUPFAM" id="SSF56112">
    <property type="entry name" value="Protein kinase-like (PK-like)"/>
    <property type="match status" value="1"/>
</dbReference>
<dbReference type="Gene3D" id="2.40.128.630">
    <property type="match status" value="1"/>
</dbReference>
<dbReference type="EMBL" id="JAERRF010000043">
    <property type="protein sequence ID" value="MBL1102346.1"/>
    <property type="molecule type" value="Genomic_DNA"/>
</dbReference>
<dbReference type="InterPro" id="IPR011009">
    <property type="entry name" value="Kinase-like_dom_sf"/>
</dbReference>
<dbReference type="PANTHER" id="PTHR34512">
    <property type="entry name" value="CELL SURFACE PROTEIN"/>
    <property type="match status" value="1"/>
</dbReference>
<evidence type="ECO:0000313" key="4">
    <source>
        <dbReference type="Proteomes" id="UP000634229"/>
    </source>
</evidence>
<dbReference type="SUPFAM" id="SSF50998">
    <property type="entry name" value="Quinoprotein alcohol dehydrogenase-like"/>
    <property type="match status" value="2"/>
</dbReference>
<sequence length="777" mass="80940">MEPLTTDDPRRLGSYHLIARLTQGTGEVTVTARQFVARSAGGARTVVLTTPLSEAADDPAHRGRFLAEAERARLLAGSHPPGWLAPVVELAGDPTEPPWSASPYLPMLPLPAALEAHGGPLPAATVRALGAALTETLAGIHATGTPHAGIAPDTVFVAGDGPRLAGFGAVRAAGPDGEIRADLPGVSLAVLPPEQLSGGRPRPLGDVFSLGAVLAYAVTGRLGPDVDTLPEELRDTLGACLAPDPADRPTAQALLDELARGLRSPVNTPSVSSGPDAADVGVPGSSPGVSVLPAGWSATVRDSGGVSPAAALLGRGWLPGRVIAALSEQSSAVLDAEVDSAREPSPEPADGRATRRDDEELSQSIGPSRRGLLVGAVCGTAGVAVGAGVTWTATAPDDPPPPTPAERLAAAHRSHRRLEGAPPQPRWRHDVTGAAPAYAPLIWRGRVVVLTGKTAVHGIDLRTGKQLWTRDGLRPAGAPWAVDAETLFVPGDGLVALDALTGRVRWRSKDYRRGAQTLLGHVLAVDRSTVWFTVTVGAEDGGDRHAAIAFDVDTRREAWRRTLPAGFTDGHLLKDVLVAMDGGGEGGGQAIAFARESGKRLWQRVYRGIGTKGFVTSDGNSTLIAAVASTLRGFDPLHGSRSGWSLRSLGKDAKGHLTDFGLPYVHGKTAYVADGGYALHAVEARTGKVRWQRAYGFALETEAAPTTPDTLVSPSGRRLLMASDTEVDAFDTTDGSLLWRFTDIAGGGPRPRRRTVALTDDTVVVVDGRGVYALPMD</sequence>
<evidence type="ECO:0000259" key="2">
    <source>
        <dbReference type="PROSITE" id="PS50011"/>
    </source>
</evidence>
<organism evidence="3 4">
    <name type="scientific">Streptomyces coffeae</name>
    <dbReference type="NCBI Taxonomy" id="621382"/>
    <lineage>
        <taxon>Bacteria</taxon>
        <taxon>Bacillati</taxon>
        <taxon>Actinomycetota</taxon>
        <taxon>Actinomycetes</taxon>
        <taxon>Kitasatosporales</taxon>
        <taxon>Streptomycetaceae</taxon>
        <taxon>Streptomyces</taxon>
    </lineage>
</organism>
<protein>
    <submittedName>
        <fullName evidence="3">PQQ-binding-like beta-propeller repeat protein</fullName>
    </submittedName>
</protein>
<dbReference type="Gene3D" id="1.10.510.10">
    <property type="entry name" value="Transferase(Phosphotransferase) domain 1"/>
    <property type="match status" value="1"/>
</dbReference>
<dbReference type="InterPro" id="IPR011047">
    <property type="entry name" value="Quinoprotein_ADH-like_sf"/>
</dbReference>
<feature type="compositionally biased region" description="Basic and acidic residues" evidence="1">
    <location>
        <begin position="339"/>
        <end position="358"/>
    </location>
</feature>
<name>A0ABS1NQH8_9ACTN</name>
<dbReference type="RefSeq" id="WP_201882661.1">
    <property type="nucleotide sequence ID" value="NZ_JAERRF010000043.1"/>
</dbReference>
<gene>
    <name evidence="3" type="ORF">JK363_38180</name>
</gene>
<feature type="domain" description="Protein kinase" evidence="2">
    <location>
        <begin position="15"/>
        <end position="271"/>
    </location>
</feature>
<dbReference type="InterPro" id="IPR015943">
    <property type="entry name" value="WD40/YVTN_repeat-like_dom_sf"/>
</dbReference>
<reference evidence="3 4" key="1">
    <citation type="submission" date="2021-01" db="EMBL/GenBank/DDBJ databases">
        <title>WGS of actinomycetes isolated from Thailand.</title>
        <authorList>
            <person name="Thawai C."/>
        </authorList>
    </citation>
    <scope>NUCLEOTIDE SEQUENCE [LARGE SCALE GENOMIC DNA]</scope>
    <source>
        <strain evidence="3 4">CA1R205</strain>
    </source>
</reference>
<dbReference type="SMART" id="SM00220">
    <property type="entry name" value="S_TKc"/>
    <property type="match status" value="1"/>
</dbReference>
<dbReference type="SMART" id="SM00564">
    <property type="entry name" value="PQQ"/>
    <property type="match status" value="4"/>
</dbReference>
<accession>A0ABS1NQH8</accession>
<dbReference type="PANTHER" id="PTHR34512:SF30">
    <property type="entry name" value="OUTER MEMBRANE PROTEIN ASSEMBLY FACTOR BAMB"/>
    <property type="match status" value="1"/>
</dbReference>
<dbReference type="InterPro" id="IPR018391">
    <property type="entry name" value="PQQ_b-propeller_rpt"/>
</dbReference>
<evidence type="ECO:0000256" key="1">
    <source>
        <dbReference type="SAM" id="MobiDB-lite"/>
    </source>
</evidence>
<dbReference type="PROSITE" id="PS50011">
    <property type="entry name" value="PROTEIN_KINASE_DOM"/>
    <property type="match status" value="1"/>
</dbReference>
<proteinExistence type="predicted"/>
<dbReference type="InterPro" id="IPR000719">
    <property type="entry name" value="Prot_kinase_dom"/>
</dbReference>
<dbReference type="InterPro" id="IPR002372">
    <property type="entry name" value="PQQ_rpt_dom"/>
</dbReference>
<keyword evidence="4" id="KW-1185">Reference proteome</keyword>
<dbReference type="Pfam" id="PF13360">
    <property type="entry name" value="PQQ_2"/>
    <property type="match status" value="2"/>
</dbReference>
<comment type="caution">
    <text evidence="3">The sequence shown here is derived from an EMBL/GenBank/DDBJ whole genome shotgun (WGS) entry which is preliminary data.</text>
</comment>